<comment type="cofactor">
    <cofactor evidence="1">
        <name>Mg(2+)</name>
        <dbReference type="ChEBI" id="CHEBI:18420"/>
    </cofactor>
</comment>
<evidence type="ECO:0000259" key="5">
    <source>
        <dbReference type="PROSITE" id="PS51833"/>
    </source>
</evidence>
<dbReference type="PROSITE" id="PS51833">
    <property type="entry name" value="HDOD"/>
    <property type="match status" value="1"/>
</dbReference>
<name>A0A8H9I4K8_9GAMM</name>
<dbReference type="GO" id="GO:0043709">
    <property type="term" value="P:cell adhesion involved in single-species biofilm formation"/>
    <property type="evidence" value="ECO:0007669"/>
    <property type="project" value="TreeGrafter"/>
</dbReference>
<evidence type="ECO:0000256" key="3">
    <source>
        <dbReference type="ARBA" id="ARBA00034247"/>
    </source>
</evidence>
<feature type="domain" description="HDOD" evidence="5">
    <location>
        <begin position="33"/>
        <end position="225"/>
    </location>
</feature>
<dbReference type="AlphaFoldDB" id="A0A8H9I4K8"/>
<dbReference type="InterPro" id="IPR029787">
    <property type="entry name" value="Nucleotide_cyclase"/>
</dbReference>
<dbReference type="SUPFAM" id="SSF55073">
    <property type="entry name" value="Nucleotide cyclase"/>
    <property type="match status" value="1"/>
</dbReference>
<dbReference type="EC" id="2.7.7.65" evidence="2"/>
<evidence type="ECO:0000313" key="7">
    <source>
        <dbReference type="Proteomes" id="UP000623776"/>
    </source>
</evidence>
<dbReference type="PROSITE" id="PS50887">
    <property type="entry name" value="GGDEF"/>
    <property type="match status" value="1"/>
</dbReference>
<dbReference type="FunFam" id="3.30.70.270:FF:000001">
    <property type="entry name" value="Diguanylate cyclase domain protein"/>
    <property type="match status" value="1"/>
</dbReference>
<dbReference type="NCBIfam" id="TIGR00254">
    <property type="entry name" value="GGDEF"/>
    <property type="match status" value="1"/>
</dbReference>
<evidence type="ECO:0000259" key="4">
    <source>
        <dbReference type="PROSITE" id="PS50887"/>
    </source>
</evidence>
<dbReference type="EMBL" id="BMXN01000025">
    <property type="protein sequence ID" value="GGW37527.1"/>
    <property type="molecule type" value="Genomic_DNA"/>
</dbReference>
<dbReference type="InterPro" id="IPR013976">
    <property type="entry name" value="HDOD"/>
</dbReference>
<dbReference type="SMART" id="SM00267">
    <property type="entry name" value="GGDEF"/>
    <property type="match status" value="1"/>
</dbReference>
<evidence type="ECO:0000256" key="1">
    <source>
        <dbReference type="ARBA" id="ARBA00001946"/>
    </source>
</evidence>
<evidence type="ECO:0000256" key="2">
    <source>
        <dbReference type="ARBA" id="ARBA00012528"/>
    </source>
</evidence>
<dbReference type="InterPro" id="IPR000160">
    <property type="entry name" value="GGDEF_dom"/>
</dbReference>
<keyword evidence="7" id="KW-1185">Reference proteome</keyword>
<dbReference type="CDD" id="cd01949">
    <property type="entry name" value="GGDEF"/>
    <property type="match status" value="1"/>
</dbReference>
<dbReference type="SUPFAM" id="SSF109604">
    <property type="entry name" value="HD-domain/PDEase-like"/>
    <property type="match status" value="1"/>
</dbReference>
<dbReference type="Proteomes" id="UP000623776">
    <property type="component" value="Unassembled WGS sequence"/>
</dbReference>
<dbReference type="Gene3D" id="3.30.70.270">
    <property type="match status" value="1"/>
</dbReference>
<dbReference type="Pfam" id="PF00990">
    <property type="entry name" value="GGDEF"/>
    <property type="match status" value="1"/>
</dbReference>
<dbReference type="InterPro" id="IPR043128">
    <property type="entry name" value="Rev_trsase/Diguanyl_cyclase"/>
</dbReference>
<reference evidence="7" key="1">
    <citation type="journal article" date="2019" name="Int. J. Syst. Evol. Microbiol.">
        <title>The Global Catalogue of Microorganisms (GCM) 10K type strain sequencing project: providing services to taxonomists for standard genome sequencing and annotation.</title>
        <authorList>
            <consortium name="The Broad Institute Genomics Platform"/>
            <consortium name="The Broad Institute Genome Sequencing Center for Infectious Disease"/>
            <person name="Wu L."/>
            <person name="Ma J."/>
        </authorList>
    </citation>
    <scope>NUCLEOTIDE SEQUENCE [LARGE SCALE GENOMIC DNA]</scope>
    <source>
        <strain evidence="7">KCTC 22154</strain>
    </source>
</reference>
<sequence length="514" mass="56578">MTSSAAISETFYRQLADQMPPALGGALLQCQGLPSLPMVAMRVLEVASMADATLTDYATTIEHDPALTARVLSVANSVHYLRASQPPLTCFEATQRLGTDATLATVLSFKLFEQHSGAPSQGLYWQRAFTAAVTASYFAQQHCPEQAGCVFTAALLQDIGMLALQKAFPVDAEHLYGNEGVSHQQVTQAEQRLFGCDHTLVGAWLLAKWGAHETLARSVYESHGTLETDNLADLCIRLSGLVADAWLSPDPAQALALLMRQSSLMALPQPLALDTLLTYLQQTLPPLSHSLDIPLAVTVDSYSLIERAHQRLFEHTLMLSTQLEAQQRSSESLLKDYTQLEQRSRIDPLTQLANRAWLEEQLHECFERCRSRQRTLSVVFIDLDHFKVLNDRYGHQAGDQVLAQFGSTLSALTRAGDLAGRYGGEEFLVILPDETAETAQHFAERIAQRLQEQPMAEVGQELLYISVSIGIACLDDGEFANEREMIDAADQSMYAIKRAGRGGIAVYGRAILSR</sequence>
<dbReference type="InterPro" id="IPR050469">
    <property type="entry name" value="Diguanylate_Cyclase"/>
</dbReference>
<protein>
    <recommendedName>
        <fullName evidence="2">diguanylate cyclase</fullName>
        <ecNumber evidence="2">2.7.7.65</ecNumber>
    </recommendedName>
</protein>
<proteinExistence type="predicted"/>
<comment type="caution">
    <text evidence="6">The sequence shown here is derived from an EMBL/GenBank/DDBJ whole genome shotgun (WGS) entry which is preliminary data.</text>
</comment>
<dbReference type="RefSeq" id="WP_189464073.1">
    <property type="nucleotide sequence ID" value="NZ_BMXN01000025.1"/>
</dbReference>
<comment type="catalytic activity">
    <reaction evidence="3">
        <text>2 GTP = 3',3'-c-di-GMP + 2 diphosphate</text>
        <dbReference type="Rhea" id="RHEA:24898"/>
        <dbReference type="ChEBI" id="CHEBI:33019"/>
        <dbReference type="ChEBI" id="CHEBI:37565"/>
        <dbReference type="ChEBI" id="CHEBI:58805"/>
        <dbReference type="EC" id="2.7.7.65"/>
    </reaction>
</comment>
<dbReference type="PANTHER" id="PTHR45138:SF9">
    <property type="entry name" value="DIGUANYLATE CYCLASE DGCM-RELATED"/>
    <property type="match status" value="1"/>
</dbReference>
<dbReference type="GO" id="GO:0005886">
    <property type="term" value="C:plasma membrane"/>
    <property type="evidence" value="ECO:0007669"/>
    <property type="project" value="TreeGrafter"/>
</dbReference>
<dbReference type="GO" id="GO:1902201">
    <property type="term" value="P:negative regulation of bacterial-type flagellum-dependent cell motility"/>
    <property type="evidence" value="ECO:0007669"/>
    <property type="project" value="TreeGrafter"/>
</dbReference>
<organism evidence="6 7">
    <name type="scientific">Vreelandella hamiltonii</name>
    <dbReference type="NCBI Taxonomy" id="502829"/>
    <lineage>
        <taxon>Bacteria</taxon>
        <taxon>Pseudomonadati</taxon>
        <taxon>Pseudomonadota</taxon>
        <taxon>Gammaproteobacteria</taxon>
        <taxon>Oceanospirillales</taxon>
        <taxon>Halomonadaceae</taxon>
        <taxon>Vreelandella</taxon>
    </lineage>
</organism>
<gene>
    <name evidence="6" type="ORF">GCM10007157_30940</name>
</gene>
<evidence type="ECO:0000313" key="6">
    <source>
        <dbReference type="EMBL" id="GGW37527.1"/>
    </source>
</evidence>
<dbReference type="GO" id="GO:0052621">
    <property type="term" value="F:diguanylate cyclase activity"/>
    <property type="evidence" value="ECO:0007669"/>
    <property type="project" value="UniProtKB-EC"/>
</dbReference>
<accession>A0A8H9I4K8</accession>
<dbReference type="PANTHER" id="PTHR45138">
    <property type="entry name" value="REGULATORY COMPONENTS OF SENSORY TRANSDUCTION SYSTEM"/>
    <property type="match status" value="1"/>
</dbReference>
<feature type="domain" description="GGDEF" evidence="4">
    <location>
        <begin position="374"/>
        <end position="509"/>
    </location>
</feature>
<dbReference type="Pfam" id="PF08668">
    <property type="entry name" value="HDOD"/>
    <property type="match status" value="1"/>
</dbReference>
<dbReference type="Gene3D" id="1.10.3210.10">
    <property type="entry name" value="Hypothetical protein af1432"/>
    <property type="match status" value="1"/>
</dbReference>